<accession>A0A0L6JQ54</accession>
<name>A0A0L6JQ54_9FIRM</name>
<gene>
    <name evidence="1" type="ORF">Bccel_2773</name>
</gene>
<dbReference type="EMBL" id="LGTC01000001">
    <property type="protein sequence ID" value="KNY27502.1"/>
    <property type="molecule type" value="Genomic_DNA"/>
</dbReference>
<organism evidence="1 2">
    <name type="scientific">Pseudobacteroides cellulosolvens ATCC 35603 = DSM 2933</name>
    <dbReference type="NCBI Taxonomy" id="398512"/>
    <lineage>
        <taxon>Bacteria</taxon>
        <taxon>Bacillati</taxon>
        <taxon>Bacillota</taxon>
        <taxon>Clostridia</taxon>
        <taxon>Eubacteriales</taxon>
        <taxon>Oscillospiraceae</taxon>
        <taxon>Pseudobacteroides</taxon>
    </lineage>
</organism>
<proteinExistence type="predicted"/>
<protein>
    <submittedName>
        <fullName evidence="1">Uncharacterized protein</fullName>
    </submittedName>
</protein>
<evidence type="ECO:0000313" key="2">
    <source>
        <dbReference type="Proteomes" id="UP000036923"/>
    </source>
</evidence>
<reference evidence="2" key="1">
    <citation type="submission" date="2015-07" db="EMBL/GenBank/DDBJ databases">
        <title>Near-Complete Genome Sequence of the Cellulolytic Bacterium Bacteroides (Pseudobacteroides) cellulosolvens ATCC 35603.</title>
        <authorList>
            <person name="Dassa B."/>
            <person name="Utturkar S.M."/>
            <person name="Klingeman D.M."/>
            <person name="Hurt R.A."/>
            <person name="Keller M."/>
            <person name="Xu J."/>
            <person name="Reddy Y.H.K."/>
            <person name="Borovok I."/>
            <person name="Grinberg I.R."/>
            <person name="Lamed R."/>
            <person name="Zhivin O."/>
            <person name="Bayer E.A."/>
            <person name="Brown S.D."/>
        </authorList>
    </citation>
    <scope>NUCLEOTIDE SEQUENCE [LARGE SCALE GENOMIC DNA]</scope>
    <source>
        <strain evidence="2">DSM 2933</strain>
    </source>
</reference>
<sequence length="34" mass="3933">MSSVNSIVLVKYDDLNNLSKRIKIYAENFRNLSS</sequence>
<dbReference type="STRING" id="398512.Bccel_2773"/>
<dbReference type="AlphaFoldDB" id="A0A0L6JQ54"/>
<dbReference type="Proteomes" id="UP000036923">
    <property type="component" value="Unassembled WGS sequence"/>
</dbReference>
<keyword evidence="2" id="KW-1185">Reference proteome</keyword>
<evidence type="ECO:0000313" key="1">
    <source>
        <dbReference type="EMBL" id="KNY27502.1"/>
    </source>
</evidence>
<comment type="caution">
    <text evidence="1">The sequence shown here is derived from an EMBL/GenBank/DDBJ whole genome shotgun (WGS) entry which is preliminary data.</text>
</comment>